<protein>
    <submittedName>
        <fullName evidence="1">Uncharacterized protein</fullName>
    </submittedName>
</protein>
<dbReference type="AlphaFoldDB" id="A0A1G6IJE1"/>
<proteinExistence type="predicted"/>
<dbReference type="PROSITE" id="PS51257">
    <property type="entry name" value="PROKAR_LIPOPROTEIN"/>
    <property type="match status" value="1"/>
</dbReference>
<gene>
    <name evidence="1" type="ORF">SAMN05216576_101298</name>
</gene>
<organism evidence="1 2">
    <name type="scientific">Ectopseudomonas chengduensis</name>
    <dbReference type="NCBI Taxonomy" id="489632"/>
    <lineage>
        <taxon>Bacteria</taxon>
        <taxon>Pseudomonadati</taxon>
        <taxon>Pseudomonadota</taxon>
        <taxon>Gammaproteobacteria</taxon>
        <taxon>Pseudomonadales</taxon>
        <taxon>Pseudomonadaceae</taxon>
        <taxon>Ectopseudomonas</taxon>
    </lineage>
</organism>
<reference evidence="2" key="1">
    <citation type="submission" date="2016-10" db="EMBL/GenBank/DDBJ databases">
        <authorList>
            <person name="Varghese N."/>
            <person name="Submissions S."/>
        </authorList>
    </citation>
    <scope>NUCLEOTIDE SEQUENCE [LARGE SCALE GENOMIC DNA]</scope>
    <source>
        <strain evidence="2">DSM 26382</strain>
    </source>
</reference>
<name>A0A1G6IJE1_9GAMM</name>
<evidence type="ECO:0000313" key="2">
    <source>
        <dbReference type="Proteomes" id="UP000199467"/>
    </source>
</evidence>
<dbReference type="RefSeq" id="WP_017676376.1">
    <property type="nucleotide sequence ID" value="NZ_FMZQ01000001.1"/>
</dbReference>
<evidence type="ECO:0000313" key="1">
    <source>
        <dbReference type="EMBL" id="SDC06649.1"/>
    </source>
</evidence>
<dbReference type="EMBL" id="FMZQ01000001">
    <property type="protein sequence ID" value="SDC06649.1"/>
    <property type="molecule type" value="Genomic_DNA"/>
</dbReference>
<accession>A0A1G6IJE1</accession>
<dbReference type="Proteomes" id="UP000199467">
    <property type="component" value="Unassembled WGS sequence"/>
</dbReference>
<keyword evidence="2" id="KW-1185">Reference proteome</keyword>
<sequence length="291" mass="32741">MRSLLRTALLPACLLLAACGQEPQVKLRFDESIREGAGIKGTYLDSLQRLFQELGYRPGHLRYSLVDGDEQALMVRLQSEPLEPVQREALTARFTPILQAREHWPATLEITGIEGELPMPLRTSFTAQGQPFMVKQENLSAFGRPSSLEEVFCRIEVKLNEQLPALSFQRARNWGDEEHPGSMGEIALDSENVRIPARLRFSDPQLQKAVDERQVEVIIDNDDYLTSPIKKLVFEIGSMGKYVLIGQNTLLGDGYHERCADLAVEVGRPFNLFMGQGIDRLTAFELLDNEG</sequence>